<accession>A0A4R9K8J4</accession>
<sequence length="127" mass="14530">MQSYFKKIFITIAIASSAIMFLSTCLYTNIKSPGWYYSQSYSDVRGMEPVGKLEGISCGTSWLWMVYTGDESYETAVQNAIKDKADLLFDVQTDYSYKSFIFALYFEKCTRVTGIGVKLPQRLLKKE</sequence>
<dbReference type="Pfam" id="PF13146">
    <property type="entry name" value="TRL"/>
    <property type="match status" value="1"/>
</dbReference>
<dbReference type="EMBL" id="RQGF01000028">
    <property type="protein sequence ID" value="TGL60974.1"/>
    <property type="molecule type" value="Genomic_DNA"/>
</dbReference>
<dbReference type="OrthoDB" id="337370at2"/>
<proteinExistence type="predicted"/>
<reference evidence="1" key="1">
    <citation type="journal article" date="2019" name="PLoS Negl. Trop. Dis.">
        <title>Revisiting the worldwide diversity of Leptospira species in the environment.</title>
        <authorList>
            <person name="Vincent A.T."/>
            <person name="Schiettekatte O."/>
            <person name="Bourhy P."/>
            <person name="Veyrier F.J."/>
            <person name="Picardeau M."/>
        </authorList>
    </citation>
    <scope>NUCLEOTIDE SEQUENCE [LARGE SCALE GENOMIC DNA]</scope>
    <source>
        <strain evidence="1">201702455</strain>
    </source>
</reference>
<comment type="caution">
    <text evidence="1">The sequence shown here is derived from an EMBL/GenBank/DDBJ whole genome shotgun (WGS) entry which is preliminary data.</text>
</comment>
<evidence type="ECO:0000313" key="1">
    <source>
        <dbReference type="EMBL" id="TGL60974.1"/>
    </source>
</evidence>
<dbReference type="AlphaFoldDB" id="A0A4R9K8J4"/>
<keyword evidence="2" id="KW-1185">Reference proteome</keyword>
<dbReference type="InterPro" id="IPR025113">
    <property type="entry name" value="TRL-like"/>
</dbReference>
<name>A0A4R9K8J4_9LEPT</name>
<protein>
    <submittedName>
        <fullName evidence="1">TRL-like family protein</fullName>
    </submittedName>
</protein>
<gene>
    <name evidence="1" type="ORF">EHQ64_14335</name>
</gene>
<dbReference type="Proteomes" id="UP000297762">
    <property type="component" value="Unassembled WGS sequence"/>
</dbReference>
<evidence type="ECO:0000313" key="2">
    <source>
        <dbReference type="Proteomes" id="UP000297762"/>
    </source>
</evidence>
<organism evidence="1 2">
    <name type="scientific">Leptospira sarikeiensis</name>
    <dbReference type="NCBI Taxonomy" id="2484943"/>
    <lineage>
        <taxon>Bacteria</taxon>
        <taxon>Pseudomonadati</taxon>
        <taxon>Spirochaetota</taxon>
        <taxon>Spirochaetia</taxon>
        <taxon>Leptospirales</taxon>
        <taxon>Leptospiraceae</taxon>
        <taxon>Leptospira</taxon>
    </lineage>
</organism>